<comment type="subcellular location">
    <subcellularLocation>
        <location evidence="4">Cytoplasm</location>
    </subcellularLocation>
</comment>
<evidence type="ECO:0000256" key="6">
    <source>
        <dbReference type="RuleBase" id="RU004166"/>
    </source>
</evidence>
<dbReference type="SMART" id="SM00997">
    <property type="entry name" value="AdoHcyase_NAD"/>
    <property type="match status" value="1"/>
</dbReference>
<dbReference type="InterPro" id="IPR042172">
    <property type="entry name" value="Adenosylhomocyst_ase-like_sf"/>
</dbReference>
<feature type="binding site" evidence="4">
    <location>
        <begin position="156"/>
        <end position="158"/>
    </location>
    <ligand>
        <name>NAD(+)</name>
        <dbReference type="ChEBI" id="CHEBI:57540"/>
    </ligand>
</feature>
<dbReference type="Pfam" id="PF00670">
    <property type="entry name" value="AdoHcyase_NAD"/>
    <property type="match status" value="1"/>
</dbReference>
<dbReference type="Gene3D" id="3.40.50.1480">
    <property type="entry name" value="Adenosylhomocysteinase-like"/>
    <property type="match status" value="1"/>
</dbReference>
<dbReference type="PIRSF" id="PIRSF001109">
    <property type="entry name" value="Ad_hcy_hydrolase"/>
    <property type="match status" value="1"/>
</dbReference>
<protein>
    <recommendedName>
        <fullName evidence="4">Adenosylhomocysteinase</fullName>
        <ecNumber evidence="4">3.13.2.1</ecNumber>
    </recommendedName>
    <alternativeName>
        <fullName evidence="4">S-adenosyl-L-homocysteine hydrolase</fullName>
        <shortName evidence="4">AdoHcyase</shortName>
    </alternativeName>
</protein>
<proteinExistence type="inferred from homology"/>
<dbReference type="PROSITE" id="PS00739">
    <property type="entry name" value="ADOHCYASE_2"/>
    <property type="match status" value="1"/>
</dbReference>
<gene>
    <name evidence="4" type="primary">ahcY</name>
    <name evidence="8" type="ORF">J15TS10_16000</name>
</gene>
<feature type="binding site" evidence="4">
    <location>
        <begin position="298"/>
        <end position="300"/>
    </location>
    <ligand>
        <name>NAD(+)</name>
        <dbReference type="ChEBI" id="CHEBI:57540"/>
    </ligand>
</feature>
<evidence type="ECO:0000256" key="3">
    <source>
        <dbReference type="ARBA" id="ARBA00023027"/>
    </source>
</evidence>
<dbReference type="InterPro" id="IPR015878">
    <property type="entry name" value="Ado_hCys_hydrolase_NAD-bd"/>
</dbReference>
<feature type="binding site" evidence="4">
    <location>
        <position position="189"/>
    </location>
    <ligand>
        <name>substrate</name>
    </ligand>
</feature>
<feature type="binding site" evidence="4">
    <location>
        <position position="190"/>
    </location>
    <ligand>
        <name>NAD(+)</name>
        <dbReference type="ChEBI" id="CHEBI:57540"/>
    </ligand>
</feature>
<comment type="similarity">
    <text evidence="1 4 6">Belongs to the adenosylhomocysteinase family.</text>
</comment>
<feature type="binding site" evidence="4">
    <location>
        <position position="130"/>
    </location>
    <ligand>
        <name>substrate</name>
    </ligand>
</feature>
<evidence type="ECO:0000313" key="8">
    <source>
        <dbReference type="EMBL" id="GIP57786.1"/>
    </source>
</evidence>
<dbReference type="Gene3D" id="3.40.50.720">
    <property type="entry name" value="NAD(P)-binding Rossmann-like Domain"/>
    <property type="match status" value="1"/>
</dbReference>
<feature type="binding site" evidence="4">
    <location>
        <position position="277"/>
    </location>
    <ligand>
        <name>NAD(+)</name>
        <dbReference type="ChEBI" id="CHEBI:57540"/>
    </ligand>
</feature>
<evidence type="ECO:0000256" key="4">
    <source>
        <dbReference type="HAMAP-Rule" id="MF_00563"/>
    </source>
</evidence>
<keyword evidence="9" id="KW-1185">Reference proteome</keyword>
<feature type="domain" description="S-adenosyl-L-homocysteine hydrolase NAD binding" evidence="7">
    <location>
        <begin position="190"/>
        <end position="351"/>
    </location>
</feature>
<feature type="binding site" evidence="4">
    <location>
        <position position="345"/>
    </location>
    <ligand>
        <name>NAD(+)</name>
        <dbReference type="ChEBI" id="CHEBI:57540"/>
    </ligand>
</feature>
<keyword evidence="4" id="KW-0963">Cytoplasm</keyword>
<comment type="pathway">
    <text evidence="4 5">Amino-acid biosynthesis; L-homocysteine biosynthesis; L-homocysteine from S-adenosyl-L-homocysteine: step 1/1.</text>
</comment>
<sequence length="422" mass="46829">MTTKAIQNSVITDLKLAPEGHLKIDWVEAHMPVLSRIRKQFEQEQPFKGLKVAISLHLEAKTAYLAKVVQAGGAEVTITGSNPLSTQDDVCAALVEDGVTVFAKYNPDPKEYKELMIRALENKPDLIIDDGGDLVSILHSERPDLLENVRGGAEETTTGILRLKAMDKEGQLKFPMVAVNDAYCKYLFDNRYGTGQSVWDGINRTTNLVVAGKTVVVVGYGWCGKGVAMRAKGLGANVIVTEIDAIKAVEAYMDGFHVMPMIEAAKVGDFFVTVTGNRDVIRGEHYDVMKDGAILSNAGHFDVEVNKPELEERSVSVRTVRRNIEEYQLKDGRKMYVLAEGRLVNLAAGDGHPAEIMDMTFALQALSLKYVNERYKEIGATVVNVPYELDEQVARYKLESLGFGIDRLTEEQRAYLDSWQEH</sequence>
<keyword evidence="2 4" id="KW-0554">One-carbon metabolism</keyword>
<dbReference type="NCBIfam" id="NF004005">
    <property type="entry name" value="PRK05476.2-3"/>
    <property type="match status" value="1"/>
</dbReference>
<organism evidence="8 9">
    <name type="scientific">Paenibacillus woosongensis</name>
    <dbReference type="NCBI Taxonomy" id="307580"/>
    <lineage>
        <taxon>Bacteria</taxon>
        <taxon>Bacillati</taxon>
        <taxon>Bacillota</taxon>
        <taxon>Bacilli</taxon>
        <taxon>Bacillales</taxon>
        <taxon>Paenibacillaceae</taxon>
        <taxon>Paenibacillus</taxon>
    </lineage>
</organism>
<keyword evidence="3 4" id="KW-0520">NAD</keyword>
<dbReference type="PANTHER" id="PTHR23420">
    <property type="entry name" value="ADENOSYLHOMOCYSTEINASE"/>
    <property type="match status" value="1"/>
</dbReference>
<dbReference type="HAMAP" id="MF_00563">
    <property type="entry name" value="AdoHcyase"/>
    <property type="match status" value="1"/>
</dbReference>
<evidence type="ECO:0000259" key="7">
    <source>
        <dbReference type="SMART" id="SM00997"/>
    </source>
</evidence>
<feature type="binding site" evidence="4">
    <location>
        <begin position="219"/>
        <end position="224"/>
    </location>
    <ligand>
        <name>NAD(+)</name>
        <dbReference type="ChEBI" id="CHEBI:57540"/>
    </ligand>
</feature>
<dbReference type="EMBL" id="BOSM01000002">
    <property type="protein sequence ID" value="GIP57786.1"/>
    <property type="molecule type" value="Genomic_DNA"/>
</dbReference>
<evidence type="ECO:0000256" key="2">
    <source>
        <dbReference type="ARBA" id="ARBA00022563"/>
    </source>
</evidence>
<evidence type="ECO:0000313" key="9">
    <source>
        <dbReference type="Proteomes" id="UP000681290"/>
    </source>
</evidence>
<comment type="catalytic activity">
    <reaction evidence="4 5">
        <text>S-adenosyl-L-homocysteine + H2O = L-homocysteine + adenosine</text>
        <dbReference type="Rhea" id="RHEA:21708"/>
        <dbReference type="ChEBI" id="CHEBI:15377"/>
        <dbReference type="ChEBI" id="CHEBI:16335"/>
        <dbReference type="ChEBI" id="CHEBI:57856"/>
        <dbReference type="ChEBI" id="CHEBI:58199"/>
        <dbReference type="EC" id="3.13.2.1"/>
    </reaction>
</comment>
<name>A0ABQ4MP45_9BACL</name>
<dbReference type="SUPFAM" id="SSF51735">
    <property type="entry name" value="NAD(P)-binding Rossmann-fold domains"/>
    <property type="match status" value="1"/>
</dbReference>
<dbReference type="Proteomes" id="UP000681290">
    <property type="component" value="Unassembled WGS sequence"/>
</dbReference>
<dbReference type="SUPFAM" id="SSF52283">
    <property type="entry name" value="Formate/glycerate dehydrogenase catalytic domain-like"/>
    <property type="match status" value="1"/>
</dbReference>
<dbReference type="InterPro" id="IPR020082">
    <property type="entry name" value="S-Ado-L-homoCys_hydrolase_CS"/>
</dbReference>
<keyword evidence="4 5" id="KW-0378">Hydrolase</keyword>
<dbReference type="NCBIfam" id="TIGR00936">
    <property type="entry name" value="ahcY"/>
    <property type="match status" value="1"/>
</dbReference>
<evidence type="ECO:0000256" key="5">
    <source>
        <dbReference type="RuleBase" id="RU000548"/>
    </source>
</evidence>
<dbReference type="Pfam" id="PF05221">
    <property type="entry name" value="AdoHcyase"/>
    <property type="match status" value="2"/>
</dbReference>
<comment type="function">
    <text evidence="4">May play a key role in the regulation of the intracellular concentration of adenosylhomocysteine.</text>
</comment>
<feature type="binding site" evidence="4">
    <location>
        <position position="242"/>
    </location>
    <ligand>
        <name>NAD(+)</name>
        <dbReference type="ChEBI" id="CHEBI:57540"/>
    </ligand>
</feature>
<accession>A0ABQ4MP45</accession>
<comment type="caution">
    <text evidence="4">Lacks conserved residue(s) required for the propagation of feature annotation.</text>
</comment>
<reference evidence="8 9" key="1">
    <citation type="submission" date="2021-03" db="EMBL/GenBank/DDBJ databases">
        <title>Antimicrobial resistance genes in bacteria isolated from Japanese honey, and their potential for conferring macrolide and lincosamide resistance in the American foulbrood pathogen Paenibacillus larvae.</title>
        <authorList>
            <person name="Okamoto M."/>
            <person name="Kumagai M."/>
            <person name="Kanamori H."/>
            <person name="Takamatsu D."/>
        </authorList>
    </citation>
    <scope>NUCLEOTIDE SEQUENCE [LARGE SCALE GENOMIC DNA]</scope>
    <source>
        <strain evidence="8 9">J15TS10</strain>
    </source>
</reference>
<comment type="caution">
    <text evidence="8">The sequence shown here is derived from an EMBL/GenBank/DDBJ whole genome shotgun (WGS) entry which is preliminary data.</text>
</comment>
<dbReference type="InterPro" id="IPR036291">
    <property type="entry name" value="NAD(P)-bd_dom_sf"/>
</dbReference>
<feature type="binding site" evidence="4">
    <location>
        <position position="155"/>
    </location>
    <ligand>
        <name>substrate</name>
    </ligand>
</feature>
<dbReference type="EC" id="3.13.2.1" evidence="4"/>
<comment type="cofactor">
    <cofactor evidence="4 5">
        <name>NAD(+)</name>
        <dbReference type="ChEBI" id="CHEBI:57540"/>
    </cofactor>
    <text evidence="4 5">Binds 1 NAD(+) per subunit.</text>
</comment>
<dbReference type="CDD" id="cd00401">
    <property type="entry name" value="SAHH"/>
    <property type="match status" value="1"/>
</dbReference>
<dbReference type="SMART" id="SM00996">
    <property type="entry name" value="AdoHcyase"/>
    <property type="match status" value="1"/>
</dbReference>
<feature type="binding site" evidence="4">
    <location>
        <position position="185"/>
    </location>
    <ligand>
        <name>substrate</name>
    </ligand>
</feature>
<evidence type="ECO:0000256" key="1">
    <source>
        <dbReference type="ARBA" id="ARBA00007122"/>
    </source>
</evidence>
<dbReference type="RefSeq" id="WP_213590238.1">
    <property type="nucleotide sequence ID" value="NZ_BOSM01000002.1"/>
</dbReference>
<dbReference type="InterPro" id="IPR000043">
    <property type="entry name" value="Adenosylhomocysteinase-like"/>
</dbReference>
<dbReference type="PANTHER" id="PTHR23420:SF0">
    <property type="entry name" value="ADENOSYLHOMOCYSTEINASE"/>
    <property type="match status" value="1"/>
</dbReference>